<dbReference type="InterPro" id="IPR013783">
    <property type="entry name" value="Ig-like_fold"/>
</dbReference>
<proteinExistence type="predicted"/>
<keyword evidence="1" id="KW-1185">Reference proteome</keyword>
<evidence type="ECO:0000313" key="2">
    <source>
        <dbReference type="WBParaSite" id="Hba_17277"/>
    </source>
</evidence>
<reference evidence="2" key="1">
    <citation type="submission" date="2016-11" db="UniProtKB">
        <authorList>
            <consortium name="WormBaseParasite"/>
        </authorList>
    </citation>
    <scope>IDENTIFICATION</scope>
</reference>
<dbReference type="Gene3D" id="2.60.40.10">
    <property type="entry name" value="Immunoglobulins"/>
    <property type="match status" value="1"/>
</dbReference>
<dbReference type="Proteomes" id="UP000095283">
    <property type="component" value="Unplaced"/>
</dbReference>
<sequence>MDEHYSSQFLPRSYSNLNVDCLQGVIRPVPQRSPLTKQVNQLAYEIPKNKYAQNSWNYAPEFLKVCWLFNNEKIRFTDIIIEDTADVCRITIPYVLPHHFGTFSVLCENEVGRATASAELLPLENLGCLETNRQHLSRTTLVLAHSQQ</sequence>
<name>A0A1I7XIF9_HETBA</name>
<protein>
    <submittedName>
        <fullName evidence="2">Fibronectin type-III domain-containing protein</fullName>
    </submittedName>
</protein>
<accession>A0A1I7XIF9</accession>
<dbReference type="AlphaFoldDB" id="A0A1I7XIF9"/>
<dbReference type="WBParaSite" id="Hba_17277">
    <property type="protein sequence ID" value="Hba_17277"/>
    <property type="gene ID" value="Hba_17277"/>
</dbReference>
<dbReference type="InterPro" id="IPR036179">
    <property type="entry name" value="Ig-like_dom_sf"/>
</dbReference>
<organism evidence="1 2">
    <name type="scientific">Heterorhabditis bacteriophora</name>
    <name type="common">Entomopathogenic nematode worm</name>
    <dbReference type="NCBI Taxonomy" id="37862"/>
    <lineage>
        <taxon>Eukaryota</taxon>
        <taxon>Metazoa</taxon>
        <taxon>Ecdysozoa</taxon>
        <taxon>Nematoda</taxon>
        <taxon>Chromadorea</taxon>
        <taxon>Rhabditida</taxon>
        <taxon>Rhabditina</taxon>
        <taxon>Rhabditomorpha</taxon>
        <taxon>Strongyloidea</taxon>
        <taxon>Heterorhabditidae</taxon>
        <taxon>Heterorhabditis</taxon>
    </lineage>
</organism>
<dbReference type="SUPFAM" id="SSF48726">
    <property type="entry name" value="Immunoglobulin"/>
    <property type="match status" value="1"/>
</dbReference>
<evidence type="ECO:0000313" key="1">
    <source>
        <dbReference type="Proteomes" id="UP000095283"/>
    </source>
</evidence>